<dbReference type="InterPro" id="IPR053825">
    <property type="entry name" value="DUF7009"/>
</dbReference>
<dbReference type="Pfam" id="PF22668">
    <property type="entry name" value="DUF7009"/>
    <property type="match status" value="1"/>
</dbReference>
<reference evidence="1 2" key="1">
    <citation type="submission" date="2020-08" db="EMBL/GenBank/DDBJ databases">
        <title>Genomic Encyclopedia of Type Strains, Phase IV (KMG-IV): sequencing the most valuable type-strain genomes for metagenomic binning, comparative biology and taxonomic classification.</title>
        <authorList>
            <person name="Goeker M."/>
        </authorList>
    </citation>
    <scope>NUCLEOTIDE SEQUENCE [LARGE SCALE GENOMIC DNA]</scope>
    <source>
        <strain evidence="1 2">DSM 26723</strain>
    </source>
</reference>
<sequence length="106" mass="11666">MNVRLAEGSIRVRASKVELQTLLSSRAVTLEVALPRNHVFRVNVRPAAVGDWTLDSDPTGLWIAIPRAELQGLSESLPSRDGLEKSFELPNGDEVAVSFEVDVKDR</sequence>
<evidence type="ECO:0000313" key="2">
    <source>
        <dbReference type="Proteomes" id="UP000588068"/>
    </source>
</evidence>
<evidence type="ECO:0000313" key="1">
    <source>
        <dbReference type="EMBL" id="MBB6094639.1"/>
    </source>
</evidence>
<proteinExistence type="predicted"/>
<protein>
    <submittedName>
        <fullName evidence="1">Uncharacterized protein</fullName>
    </submittedName>
</protein>
<name>A0A841HQN7_9GAMM</name>
<dbReference type="AlphaFoldDB" id="A0A841HQN7"/>
<keyword evidence="2" id="KW-1185">Reference proteome</keyword>
<accession>A0A841HQN7</accession>
<organism evidence="1 2">
    <name type="scientific">Povalibacter uvarum</name>
    <dbReference type="NCBI Taxonomy" id="732238"/>
    <lineage>
        <taxon>Bacteria</taxon>
        <taxon>Pseudomonadati</taxon>
        <taxon>Pseudomonadota</taxon>
        <taxon>Gammaproteobacteria</taxon>
        <taxon>Steroidobacterales</taxon>
        <taxon>Steroidobacteraceae</taxon>
        <taxon>Povalibacter</taxon>
    </lineage>
</organism>
<dbReference type="Proteomes" id="UP000588068">
    <property type="component" value="Unassembled WGS sequence"/>
</dbReference>
<dbReference type="RefSeq" id="WP_184334049.1">
    <property type="nucleotide sequence ID" value="NZ_JACHHZ010000004.1"/>
</dbReference>
<dbReference type="EMBL" id="JACHHZ010000004">
    <property type="protein sequence ID" value="MBB6094639.1"/>
    <property type="molecule type" value="Genomic_DNA"/>
</dbReference>
<gene>
    <name evidence="1" type="ORF">HNQ60_003526</name>
</gene>
<comment type="caution">
    <text evidence="1">The sequence shown here is derived from an EMBL/GenBank/DDBJ whole genome shotgun (WGS) entry which is preliminary data.</text>
</comment>